<gene>
    <name evidence="2" type="ORF">SAMN05216186_103157</name>
</gene>
<dbReference type="Proteomes" id="UP000198706">
    <property type="component" value="Unassembled WGS sequence"/>
</dbReference>
<protein>
    <submittedName>
        <fullName evidence="2">K+-transporting ATPase, KdpF subunit</fullName>
    </submittedName>
</protein>
<dbReference type="EMBL" id="FNFD01000003">
    <property type="protein sequence ID" value="SDJ88920.1"/>
    <property type="molecule type" value="Genomic_DNA"/>
</dbReference>
<reference evidence="2 3" key="1">
    <citation type="submission" date="2016-10" db="EMBL/GenBank/DDBJ databases">
        <authorList>
            <person name="de Groot N.N."/>
        </authorList>
    </citation>
    <scope>NUCLEOTIDE SEQUENCE [LARGE SCALE GENOMIC DNA]</scope>
    <source>
        <strain evidence="2 3">JCM 21544</strain>
    </source>
</reference>
<accession>A0A1G8XGR0</accession>
<proteinExistence type="predicted"/>
<evidence type="ECO:0000313" key="2">
    <source>
        <dbReference type="EMBL" id="SDJ88920.1"/>
    </source>
</evidence>
<evidence type="ECO:0000256" key="1">
    <source>
        <dbReference type="SAM" id="Phobius"/>
    </source>
</evidence>
<dbReference type="STRING" id="137658.SAMN05216186_103157"/>
<evidence type="ECO:0000313" key="3">
    <source>
        <dbReference type="Proteomes" id="UP000198706"/>
    </source>
</evidence>
<organism evidence="2 3">
    <name type="scientific">Pseudomonas indica</name>
    <dbReference type="NCBI Taxonomy" id="137658"/>
    <lineage>
        <taxon>Bacteria</taxon>
        <taxon>Pseudomonadati</taxon>
        <taxon>Pseudomonadota</taxon>
        <taxon>Gammaproteobacteria</taxon>
        <taxon>Pseudomonadales</taxon>
        <taxon>Pseudomonadaceae</taxon>
        <taxon>Pseudomonas</taxon>
    </lineage>
</organism>
<sequence>MTVLDGISLTLAVALFAFLLVALLRTGRS</sequence>
<keyword evidence="1" id="KW-1133">Transmembrane helix</keyword>
<keyword evidence="3" id="KW-1185">Reference proteome</keyword>
<dbReference type="AlphaFoldDB" id="A0A1G8XGR0"/>
<feature type="transmembrane region" description="Helical" evidence="1">
    <location>
        <begin position="6"/>
        <end position="24"/>
    </location>
</feature>
<name>A0A1G8XGR0_9PSED</name>
<keyword evidence="1" id="KW-0472">Membrane</keyword>
<keyword evidence="1" id="KW-0812">Transmembrane</keyword>
<dbReference type="RefSeq" id="WP_084333782.1">
    <property type="nucleotide sequence ID" value="NZ_CBKZNZ010000007.1"/>
</dbReference>